<evidence type="ECO:0000256" key="1">
    <source>
        <dbReference type="SAM" id="Phobius"/>
    </source>
</evidence>
<feature type="transmembrane region" description="Helical" evidence="1">
    <location>
        <begin position="9"/>
        <end position="33"/>
    </location>
</feature>
<keyword evidence="1" id="KW-0472">Membrane</keyword>
<reference evidence="2" key="1">
    <citation type="submission" date="2018-06" db="EMBL/GenBank/DDBJ databases">
        <authorList>
            <person name="Zhirakovskaya E."/>
        </authorList>
    </citation>
    <scope>NUCLEOTIDE SEQUENCE</scope>
</reference>
<keyword evidence="1" id="KW-0812">Transmembrane</keyword>
<evidence type="ECO:0000313" key="2">
    <source>
        <dbReference type="EMBL" id="VAW14500.1"/>
    </source>
</evidence>
<sequence>MRTYLHKIYIITLISIVVAVFIYLAVNGSSYYLSGPGHRFHHGQHNILKSSGFIGHGLGIVGSLAMFIGVFGYMARKRIRRFLRLGALKYWLEFHIFLCSLGPVLVLFHTAFKFGGIVAISFWSMVAVVISGIIGRFIYIQIPRTIEGQELSLNEINALRSDFYSELKFKFSLKGELIEKLNFELNRKLSLEGVNYLIRIPKRFSFEKKIIRKIKKELKGQQLSRRDYNRVVRMYKKGIVLNRRIDWLSSMQDFLRYWHVLHLPFAIILLVILIIHVSIAVTFGYKWIF</sequence>
<feature type="transmembrane region" description="Helical" evidence="1">
    <location>
        <begin position="114"/>
        <end position="139"/>
    </location>
</feature>
<dbReference type="AlphaFoldDB" id="A0A3B0TC97"/>
<accession>A0A3B0TC97</accession>
<feature type="transmembrane region" description="Helical" evidence="1">
    <location>
        <begin position="260"/>
        <end position="285"/>
    </location>
</feature>
<keyword evidence="1" id="KW-1133">Transmembrane helix</keyword>
<organism evidence="2">
    <name type="scientific">hydrothermal vent metagenome</name>
    <dbReference type="NCBI Taxonomy" id="652676"/>
    <lineage>
        <taxon>unclassified sequences</taxon>
        <taxon>metagenomes</taxon>
        <taxon>ecological metagenomes</taxon>
    </lineage>
</organism>
<gene>
    <name evidence="2" type="ORF">MNBD_BACTEROID01-1355</name>
</gene>
<protein>
    <submittedName>
        <fullName evidence="2">Uncharacterized protein</fullName>
    </submittedName>
</protein>
<feature type="transmembrane region" description="Helical" evidence="1">
    <location>
        <begin position="87"/>
        <end position="108"/>
    </location>
</feature>
<proteinExistence type="predicted"/>
<feature type="transmembrane region" description="Helical" evidence="1">
    <location>
        <begin position="53"/>
        <end position="75"/>
    </location>
</feature>
<dbReference type="EMBL" id="UOEP01000037">
    <property type="protein sequence ID" value="VAW14500.1"/>
    <property type="molecule type" value="Genomic_DNA"/>
</dbReference>
<name>A0A3B0TC97_9ZZZZ</name>